<reference evidence="2 3" key="1">
    <citation type="submission" date="2018-11" db="EMBL/GenBank/DDBJ databases">
        <title>Genome sequencing of Paenibacillus lentus DSM25539(T).</title>
        <authorList>
            <person name="Kook J.-K."/>
            <person name="Park S.-N."/>
            <person name="Lim Y.K."/>
        </authorList>
    </citation>
    <scope>NUCLEOTIDE SEQUENCE [LARGE SCALE GENOMIC DNA]</scope>
    <source>
        <strain evidence="2 3">DSM 25539</strain>
    </source>
</reference>
<keyword evidence="1" id="KW-0472">Membrane</keyword>
<organism evidence="2 3">
    <name type="scientific">Paenibacillus lentus</name>
    <dbReference type="NCBI Taxonomy" id="1338368"/>
    <lineage>
        <taxon>Bacteria</taxon>
        <taxon>Bacillati</taxon>
        <taxon>Bacillota</taxon>
        <taxon>Bacilli</taxon>
        <taxon>Bacillales</taxon>
        <taxon>Paenibacillaceae</taxon>
        <taxon>Paenibacillus</taxon>
    </lineage>
</organism>
<dbReference type="EMBL" id="CP034248">
    <property type="protein sequence ID" value="AZK47621.1"/>
    <property type="molecule type" value="Genomic_DNA"/>
</dbReference>
<keyword evidence="1" id="KW-1133">Transmembrane helix</keyword>
<proteinExistence type="predicted"/>
<evidence type="ECO:0000313" key="3">
    <source>
        <dbReference type="Proteomes" id="UP000273145"/>
    </source>
</evidence>
<protein>
    <submittedName>
        <fullName evidence="2">Uncharacterized protein</fullName>
    </submittedName>
</protein>
<feature type="transmembrane region" description="Helical" evidence="1">
    <location>
        <begin position="31"/>
        <end position="49"/>
    </location>
</feature>
<evidence type="ECO:0000313" key="2">
    <source>
        <dbReference type="EMBL" id="AZK47621.1"/>
    </source>
</evidence>
<dbReference type="KEGG" id="plen:EIM92_16905"/>
<sequence>MAEYHREPLMTAGILIGSASAGFLMDSITLFGAHGVSAMVIMICALLSAQLKTENTLGFAIGKNAGKVAGEQ</sequence>
<keyword evidence="3" id="KW-1185">Reference proteome</keyword>
<gene>
    <name evidence="2" type="ORF">EIM92_16905</name>
</gene>
<keyword evidence="1" id="KW-0812">Transmembrane</keyword>
<accession>A0A3Q8SCR0</accession>
<dbReference type="Proteomes" id="UP000273145">
    <property type="component" value="Chromosome"/>
</dbReference>
<dbReference type="AlphaFoldDB" id="A0A3Q8SCR0"/>
<name>A0A3Q8SCR0_9BACL</name>
<evidence type="ECO:0000256" key="1">
    <source>
        <dbReference type="SAM" id="Phobius"/>
    </source>
</evidence>